<evidence type="ECO:0000256" key="2">
    <source>
        <dbReference type="SAM" id="SignalP"/>
    </source>
</evidence>
<dbReference type="PANTHER" id="PTHR15462:SF8">
    <property type="entry name" value="SERINE PROTEASE"/>
    <property type="match status" value="1"/>
</dbReference>
<dbReference type="Proteomes" id="UP000078383">
    <property type="component" value="Unassembled WGS sequence"/>
</dbReference>
<reference evidence="3 4" key="1">
    <citation type="submission" date="2015-09" db="EMBL/GenBank/DDBJ databases">
        <authorList>
            <consortium name="Pathogen Informatics"/>
        </authorList>
    </citation>
    <scope>NUCLEOTIDE SEQUENCE [LARGE SCALE GENOMIC DNA]</scope>
    <source>
        <strain evidence="3 4">2789STDY5834889</strain>
    </source>
</reference>
<dbReference type="PANTHER" id="PTHR15462">
    <property type="entry name" value="SERINE PROTEASE"/>
    <property type="match status" value="1"/>
</dbReference>
<dbReference type="EMBL" id="CZBX01000025">
    <property type="protein sequence ID" value="CUQ93331.1"/>
    <property type="molecule type" value="Genomic_DNA"/>
</dbReference>
<dbReference type="GO" id="GO:0006508">
    <property type="term" value="P:proteolysis"/>
    <property type="evidence" value="ECO:0007669"/>
    <property type="project" value="UniProtKB-KW"/>
</dbReference>
<keyword evidence="3" id="KW-0482">Metalloprotease</keyword>
<evidence type="ECO:0000256" key="1">
    <source>
        <dbReference type="ARBA" id="ARBA00022729"/>
    </source>
</evidence>
<feature type="signal peptide" evidence="2">
    <location>
        <begin position="1"/>
        <end position="27"/>
    </location>
</feature>
<dbReference type="Gene3D" id="2.40.10.10">
    <property type="entry name" value="Trypsin-like serine proteases"/>
    <property type="match status" value="1"/>
</dbReference>
<name>A0A175ACD1_9FIRM</name>
<dbReference type="SUPFAM" id="SSF50494">
    <property type="entry name" value="Trypsin-like serine proteases"/>
    <property type="match status" value="1"/>
</dbReference>
<accession>A0A175ACD1</accession>
<keyword evidence="3" id="KW-0645">Protease</keyword>
<dbReference type="RefSeq" id="WP_055173634.1">
    <property type="nucleotide sequence ID" value="NZ_CZBX01000025.1"/>
</dbReference>
<keyword evidence="3" id="KW-0378">Hydrolase</keyword>
<gene>
    <name evidence="3" type="primary">mpr</name>
    <name evidence="3" type="ORF">ERS852502_02862</name>
</gene>
<keyword evidence="1 2" id="KW-0732">Signal</keyword>
<sequence>MRAKQKFKLSATIIGICFLLHGIPVFAAESSEMIEFDLKTNEMKTVEIEEQNSDSVDSYIPEGISTGIQTYGAIIDGDDRYRIPANLSSTTFPYCSYGVVSCTWPNGASSFGTGWLFGPNDVATAAHVVYSQENGGYPSSIIFYPGVNNSGSIVGASYKATIAVLPATYQSERDETKDYAFLSLNYNYLLKYQI</sequence>
<dbReference type="GO" id="GO:0008237">
    <property type="term" value="F:metallopeptidase activity"/>
    <property type="evidence" value="ECO:0007669"/>
    <property type="project" value="UniProtKB-KW"/>
</dbReference>
<dbReference type="EC" id="3.4.21.-" evidence="3"/>
<evidence type="ECO:0000313" key="3">
    <source>
        <dbReference type="EMBL" id="CUQ93331.1"/>
    </source>
</evidence>
<dbReference type="InterPro" id="IPR050966">
    <property type="entry name" value="Glutamyl_endopeptidase"/>
</dbReference>
<protein>
    <submittedName>
        <fullName evidence="3">Extracellular metalloprotease</fullName>
        <ecNumber evidence="3">3.4.21.-</ecNumber>
    </submittedName>
</protein>
<dbReference type="InterPro" id="IPR043504">
    <property type="entry name" value="Peptidase_S1_PA_chymotrypsin"/>
</dbReference>
<dbReference type="InterPro" id="IPR009003">
    <property type="entry name" value="Peptidase_S1_PA"/>
</dbReference>
<evidence type="ECO:0000313" key="4">
    <source>
        <dbReference type="Proteomes" id="UP000078383"/>
    </source>
</evidence>
<organism evidence="3 4">
    <name type="scientific">[Ruminococcus] torques</name>
    <dbReference type="NCBI Taxonomy" id="33039"/>
    <lineage>
        <taxon>Bacteria</taxon>
        <taxon>Bacillati</taxon>
        <taxon>Bacillota</taxon>
        <taxon>Clostridia</taxon>
        <taxon>Lachnospirales</taxon>
        <taxon>Lachnospiraceae</taxon>
        <taxon>Mediterraneibacter</taxon>
    </lineage>
</organism>
<dbReference type="OrthoDB" id="191045at2"/>
<feature type="chain" id="PRO_5008039424" evidence="2">
    <location>
        <begin position="28"/>
        <end position="194"/>
    </location>
</feature>
<proteinExistence type="predicted"/>
<dbReference type="AlphaFoldDB" id="A0A175ACD1"/>